<dbReference type="PANTHER" id="PTHR30390:SF7">
    <property type="entry name" value="PHOSPHOHEPTOSE ISOMERASE"/>
    <property type="match status" value="1"/>
</dbReference>
<dbReference type="GO" id="GO:1901135">
    <property type="term" value="P:carbohydrate derivative metabolic process"/>
    <property type="evidence" value="ECO:0007669"/>
    <property type="project" value="InterPro"/>
</dbReference>
<accession>A0A290ZB71</accession>
<organism evidence="2 3">
    <name type="scientific">Actinosynnema pretiosum</name>
    <dbReference type="NCBI Taxonomy" id="42197"/>
    <lineage>
        <taxon>Bacteria</taxon>
        <taxon>Bacillati</taxon>
        <taxon>Actinomycetota</taxon>
        <taxon>Actinomycetes</taxon>
        <taxon>Pseudonocardiales</taxon>
        <taxon>Pseudonocardiaceae</taxon>
        <taxon>Actinosynnema</taxon>
    </lineage>
</organism>
<dbReference type="GO" id="GO:0097367">
    <property type="term" value="F:carbohydrate derivative binding"/>
    <property type="evidence" value="ECO:0007669"/>
    <property type="project" value="InterPro"/>
</dbReference>
<evidence type="ECO:0000259" key="1">
    <source>
        <dbReference type="PROSITE" id="PS51464"/>
    </source>
</evidence>
<dbReference type="EMBL" id="CP023445">
    <property type="protein sequence ID" value="ATE56213.1"/>
    <property type="molecule type" value="Genomic_DNA"/>
</dbReference>
<dbReference type="InterPro" id="IPR001347">
    <property type="entry name" value="SIS_dom"/>
</dbReference>
<evidence type="ECO:0000313" key="2">
    <source>
        <dbReference type="EMBL" id="ATE56213.1"/>
    </source>
</evidence>
<evidence type="ECO:0000313" key="3">
    <source>
        <dbReference type="Proteomes" id="UP000218505"/>
    </source>
</evidence>
<dbReference type="PANTHER" id="PTHR30390">
    <property type="entry name" value="SEDOHEPTULOSE 7-PHOSPHATE ISOMERASE / DNAA INITIATOR-ASSOCIATING FACTOR FOR REPLICATION INITIATION"/>
    <property type="match status" value="1"/>
</dbReference>
<dbReference type="RefSeq" id="WP_096496030.1">
    <property type="nucleotide sequence ID" value="NZ_CP023445.1"/>
</dbReference>
<dbReference type="InterPro" id="IPR050099">
    <property type="entry name" value="SIS_GmhA/DiaA_subfam"/>
</dbReference>
<dbReference type="SUPFAM" id="SSF53697">
    <property type="entry name" value="SIS domain"/>
    <property type="match status" value="1"/>
</dbReference>
<gene>
    <name evidence="2" type="ORF">CNX65_25500</name>
</gene>
<sequence length="245" mass="25235">MGAKRTGSAYGDAVRDLLSRVEEQNAAALDDVAELVLASVRGDGVVLAAGAGHSLAAVAETFYRAGGLACVRPVYHPELLPMHGAISSTAAERRSGLAGQVLREAGLARHDVLFVFSTSGVNPYPVELAAHAADAGCPVVAVTSRSASAAAPRRAGSTLADNATIVLDNLVPPGDSSYPLDAPVTAAVSTIATTFLWNLVMVRLLDKATEEGVELPLWRSANVEGGDAANAGLLRKYQARVPQLG</sequence>
<dbReference type="Proteomes" id="UP000218505">
    <property type="component" value="Chromosome"/>
</dbReference>
<protein>
    <recommendedName>
        <fullName evidence="1">SIS domain-containing protein</fullName>
    </recommendedName>
</protein>
<reference evidence="2" key="1">
    <citation type="submission" date="2017-09" db="EMBL/GenBank/DDBJ databases">
        <title>Complete Genome Sequence of ansamitocin-producing Bacterium Actinosynnema pretiosum X47.</title>
        <authorList>
            <person name="Cao G."/>
            <person name="Zong G."/>
            <person name="Zhong C."/>
            <person name="Fu J."/>
        </authorList>
    </citation>
    <scope>NUCLEOTIDE SEQUENCE [LARGE SCALE GENOMIC DNA]</scope>
    <source>
        <strain evidence="2">X47</strain>
    </source>
</reference>
<dbReference type="KEGG" id="apre:CNX65_25500"/>
<keyword evidence="3" id="KW-1185">Reference proteome</keyword>
<name>A0A290ZB71_9PSEU</name>
<dbReference type="AlphaFoldDB" id="A0A290ZB71"/>
<dbReference type="Pfam" id="PF13580">
    <property type="entry name" value="SIS_2"/>
    <property type="match status" value="1"/>
</dbReference>
<dbReference type="InterPro" id="IPR046348">
    <property type="entry name" value="SIS_dom_sf"/>
</dbReference>
<feature type="domain" description="SIS" evidence="1">
    <location>
        <begin position="32"/>
        <end position="210"/>
    </location>
</feature>
<dbReference type="PROSITE" id="PS51464">
    <property type="entry name" value="SIS"/>
    <property type="match status" value="1"/>
</dbReference>
<dbReference type="Gene3D" id="3.40.50.10490">
    <property type="entry name" value="Glucose-6-phosphate isomerase like protein, domain 1"/>
    <property type="match status" value="1"/>
</dbReference>
<proteinExistence type="predicted"/>
<dbReference type="NCBIfam" id="NF002805">
    <property type="entry name" value="PRK02947.1"/>
    <property type="match status" value="1"/>
</dbReference>